<keyword evidence="1" id="KW-0401">Integrin</keyword>
<dbReference type="AlphaFoldDB" id="A0A1A8E7K3"/>
<protein>
    <submittedName>
        <fullName evidence="1">Integrin, beta-like 1</fullName>
    </submittedName>
</protein>
<reference evidence="1" key="2">
    <citation type="submission" date="2016-06" db="EMBL/GenBank/DDBJ databases">
        <title>The genome of a short-lived fish provides insights into sex chromosome evolution and the genetic control of aging.</title>
        <authorList>
            <person name="Reichwald K."/>
            <person name="Felder M."/>
            <person name="Petzold A."/>
            <person name="Koch P."/>
            <person name="Groth M."/>
            <person name="Platzer M."/>
        </authorList>
    </citation>
    <scope>NUCLEOTIDE SEQUENCE</scope>
    <source>
        <tissue evidence="1">Brain</tissue>
    </source>
</reference>
<proteinExistence type="predicted"/>
<accession>A0A1A8E7K3</accession>
<organism evidence="1">
    <name type="scientific">Nothobranchius kadleci</name>
    <name type="common">African annual killifish</name>
    <dbReference type="NCBI Taxonomy" id="1051664"/>
    <lineage>
        <taxon>Eukaryota</taxon>
        <taxon>Metazoa</taxon>
        <taxon>Chordata</taxon>
        <taxon>Craniata</taxon>
        <taxon>Vertebrata</taxon>
        <taxon>Euteleostomi</taxon>
        <taxon>Actinopterygii</taxon>
        <taxon>Neopterygii</taxon>
        <taxon>Teleostei</taxon>
        <taxon>Neoteleostei</taxon>
        <taxon>Acanthomorphata</taxon>
        <taxon>Ovalentaria</taxon>
        <taxon>Atherinomorphae</taxon>
        <taxon>Cyprinodontiformes</taxon>
        <taxon>Nothobranchiidae</taxon>
        <taxon>Nothobranchius</taxon>
    </lineage>
</organism>
<feature type="non-terminal residue" evidence="1">
    <location>
        <position position="1"/>
    </location>
</feature>
<gene>
    <name evidence="1" type="primary">ITGBL1</name>
</gene>
<name>A0A1A8E7K3_NOTKA</name>
<dbReference type="GO" id="GO:0007229">
    <property type="term" value="P:integrin-mediated signaling pathway"/>
    <property type="evidence" value="ECO:0007669"/>
    <property type="project" value="UniProtKB-KW"/>
</dbReference>
<evidence type="ECO:0000313" key="1">
    <source>
        <dbReference type="EMBL" id="SBQ42455.1"/>
    </source>
</evidence>
<sequence length="75" mass="8481">CTVQPYAQIRKHAATGSPSSWWIFIFASNSEQQSENKNDFGPVTCTLIFGVCVCVFPVADTQVYFLLEEKPQRHL</sequence>
<feature type="non-terminal residue" evidence="1">
    <location>
        <position position="75"/>
    </location>
</feature>
<reference evidence="1" key="1">
    <citation type="submission" date="2016-05" db="EMBL/GenBank/DDBJ databases">
        <authorList>
            <person name="Lavstsen T."/>
            <person name="Jespersen J.S."/>
        </authorList>
    </citation>
    <scope>NUCLEOTIDE SEQUENCE</scope>
    <source>
        <tissue evidence="1">Brain</tissue>
    </source>
</reference>
<dbReference type="EMBL" id="HAEA01013975">
    <property type="protein sequence ID" value="SBQ42455.1"/>
    <property type="molecule type" value="Transcribed_RNA"/>
</dbReference>